<dbReference type="PROSITE" id="PS51671">
    <property type="entry name" value="ACT"/>
    <property type="match status" value="1"/>
</dbReference>
<dbReference type="InterPro" id="IPR001341">
    <property type="entry name" value="Asp_kinase"/>
</dbReference>
<comment type="pathway">
    <text evidence="7">Amino-acid biosynthesis; L-threonine biosynthesis; L-threonine from L-aspartate: step 1/5.</text>
</comment>
<dbReference type="Gene3D" id="3.40.1160.10">
    <property type="entry name" value="Acetylglutamate kinase-like"/>
    <property type="match status" value="1"/>
</dbReference>
<reference evidence="9 10" key="1">
    <citation type="submission" date="2017-04" db="EMBL/GenBank/DDBJ databases">
        <title>Novel microbial lineages endemic to geothermal iron-oxide mats fill important gaps in the evolutionary history of Archaea.</title>
        <authorList>
            <person name="Jay Z.J."/>
            <person name="Beam J.P."/>
            <person name="Dlakic M."/>
            <person name="Rusch D.B."/>
            <person name="Kozubal M.A."/>
            <person name="Inskeep W.P."/>
        </authorList>
    </citation>
    <scope>NUCLEOTIDE SEQUENCE [LARGE SCALE GENOMIC DNA]</scope>
    <source>
        <strain evidence="9">OSP_D</strain>
    </source>
</reference>
<dbReference type="GO" id="GO:0005829">
    <property type="term" value="C:cytosol"/>
    <property type="evidence" value="ECO:0007669"/>
    <property type="project" value="TreeGrafter"/>
</dbReference>
<dbReference type="SUPFAM" id="SSF55021">
    <property type="entry name" value="ACT-like"/>
    <property type="match status" value="1"/>
</dbReference>
<comment type="similarity">
    <text evidence="1 6">Belongs to the aspartokinase family.</text>
</comment>
<dbReference type="InterPro" id="IPR001048">
    <property type="entry name" value="Asp/Glu/Uridylate_kinase"/>
</dbReference>
<evidence type="ECO:0000256" key="1">
    <source>
        <dbReference type="ARBA" id="ARBA00010122"/>
    </source>
</evidence>
<name>A0A2R6AYL0_9ARCH</name>
<dbReference type="Gene3D" id="3.30.70.260">
    <property type="match status" value="1"/>
</dbReference>
<dbReference type="GO" id="GO:0009089">
    <property type="term" value="P:lysine biosynthetic process via diaminopimelate"/>
    <property type="evidence" value="ECO:0007669"/>
    <property type="project" value="UniProtKB-UniPathway"/>
</dbReference>
<dbReference type="InterPro" id="IPR027795">
    <property type="entry name" value="CASTOR_ACT_dom"/>
</dbReference>
<dbReference type="GO" id="GO:0004072">
    <property type="term" value="F:aspartate kinase activity"/>
    <property type="evidence" value="ECO:0007669"/>
    <property type="project" value="UniProtKB-EC"/>
</dbReference>
<dbReference type="CDD" id="cd04234">
    <property type="entry name" value="AAK_AK"/>
    <property type="match status" value="1"/>
</dbReference>
<keyword evidence="7" id="KW-0028">Amino-acid biosynthesis</keyword>
<evidence type="ECO:0000313" key="10">
    <source>
        <dbReference type="Proteomes" id="UP000240322"/>
    </source>
</evidence>
<evidence type="ECO:0000256" key="2">
    <source>
        <dbReference type="ARBA" id="ARBA00022679"/>
    </source>
</evidence>
<dbReference type="Pfam" id="PF13840">
    <property type="entry name" value="ACT_7"/>
    <property type="match status" value="1"/>
</dbReference>
<dbReference type="GO" id="GO:0005524">
    <property type="term" value="F:ATP binding"/>
    <property type="evidence" value="ECO:0007669"/>
    <property type="project" value="UniProtKB-KW"/>
</dbReference>
<dbReference type="InterPro" id="IPR045865">
    <property type="entry name" value="ACT-like_dom_sf"/>
</dbReference>
<dbReference type="NCBIfam" id="TIGR00657">
    <property type="entry name" value="asp_kinases"/>
    <property type="match status" value="1"/>
</dbReference>
<dbReference type="SUPFAM" id="SSF53633">
    <property type="entry name" value="Carbamate kinase-like"/>
    <property type="match status" value="1"/>
</dbReference>
<evidence type="ECO:0000256" key="3">
    <source>
        <dbReference type="ARBA" id="ARBA00022741"/>
    </source>
</evidence>
<organism evidence="9 10">
    <name type="scientific">Candidatus Marsarchaeota G2 archaeon OSP_D</name>
    <dbReference type="NCBI Taxonomy" id="1978157"/>
    <lineage>
        <taxon>Archaea</taxon>
        <taxon>Candidatus Marsarchaeota</taxon>
        <taxon>Candidatus Marsarchaeota group 2</taxon>
    </lineage>
</organism>
<dbReference type="Proteomes" id="UP000240322">
    <property type="component" value="Unassembled WGS sequence"/>
</dbReference>
<keyword evidence="3" id="KW-0547">Nucleotide-binding</keyword>
<comment type="pathway">
    <text evidence="7">Amino-acid biosynthesis; L-methionine biosynthesis via de novo pathway; L-homoserine from L-aspartate: step 1/3.</text>
</comment>
<dbReference type="EMBL" id="NEXE01000025">
    <property type="protein sequence ID" value="PSN91454.1"/>
    <property type="molecule type" value="Genomic_DNA"/>
</dbReference>
<evidence type="ECO:0000313" key="9">
    <source>
        <dbReference type="EMBL" id="PSN91454.1"/>
    </source>
</evidence>
<comment type="pathway">
    <text evidence="7">Amino-acid biosynthesis; L-lysine biosynthesis via DAP pathway; (S)-tetrahydrodipicolinate from L-aspartate: step 1/4.</text>
</comment>
<keyword evidence="5" id="KW-0067">ATP-binding</keyword>
<accession>A0A2R6AYL0</accession>
<proteinExistence type="inferred from homology"/>
<protein>
    <recommendedName>
        <fullName evidence="6">Aspartokinase</fullName>
        <ecNumber evidence="6">2.7.2.4</ecNumber>
    </recommendedName>
</protein>
<dbReference type="PANTHER" id="PTHR21499">
    <property type="entry name" value="ASPARTATE KINASE"/>
    <property type="match status" value="1"/>
</dbReference>
<dbReference type="CDD" id="cd04892">
    <property type="entry name" value="ACT_AK-like_2"/>
    <property type="match status" value="1"/>
</dbReference>
<dbReference type="AlphaFoldDB" id="A0A2R6AYL0"/>
<dbReference type="UniPathway" id="UPA00051">
    <property type="reaction ID" value="UER00462"/>
</dbReference>
<gene>
    <name evidence="9" type="ORF">B9Q03_04100</name>
</gene>
<dbReference type="InterPro" id="IPR002912">
    <property type="entry name" value="ACT_dom"/>
</dbReference>
<dbReference type="PANTHER" id="PTHR21499:SF70">
    <property type="entry name" value="ASPARTOKINASE"/>
    <property type="match status" value="1"/>
</dbReference>
<feature type="domain" description="ACT" evidence="8">
    <location>
        <begin position="340"/>
        <end position="407"/>
    </location>
</feature>
<evidence type="ECO:0000259" key="8">
    <source>
        <dbReference type="PROSITE" id="PS51671"/>
    </source>
</evidence>
<keyword evidence="2 6" id="KW-0808">Transferase</keyword>
<evidence type="ECO:0000256" key="6">
    <source>
        <dbReference type="RuleBase" id="RU003448"/>
    </source>
</evidence>
<comment type="caution">
    <text evidence="9">The sequence shown here is derived from an EMBL/GenBank/DDBJ whole genome shotgun (WGS) entry which is preliminary data.</text>
</comment>
<dbReference type="Pfam" id="PF00696">
    <property type="entry name" value="AA_kinase"/>
    <property type="match status" value="1"/>
</dbReference>
<sequence>MLSGLRRLLVLKLGGSVLSDEKAIKDAAKFVSAARNEADIVVVVSALKGVTDDLVSKARSVSDKPDPAVYDQLISMGERISARLFTLALRAVGVQSTIVDVDTPFWPVITDGRHVDAEPLLDESAQACEAKLRPLIEKSIVPVVCGFIGISKDGEVTTLGRGGSDTTATLLGRCLNADEVVLIKDVDGLLSTDPSRIKDARKLDVVSVDEMAALAKSGAKVVHEKALRYVNGYRLRITSIREGLNGGTLIIDTEEEVSSNISADDVNMITLVGLRNSSLQSELVDLVSQEGTPPLAVTFDSHSATLYTTKSVNERELHALVEKGMVKAVAIKRNLSCVTVSGRNLEGTPGVILRITEPLYQHGINLYGISTSANNIRVFVQRDLVEKVKSLITASLNSIPLAGDKVI</sequence>
<dbReference type="UniPathway" id="UPA00034">
    <property type="reaction ID" value="UER00015"/>
</dbReference>
<dbReference type="GO" id="GO:0009088">
    <property type="term" value="P:threonine biosynthetic process"/>
    <property type="evidence" value="ECO:0007669"/>
    <property type="project" value="UniProtKB-UniPathway"/>
</dbReference>
<comment type="catalytic activity">
    <reaction evidence="6">
        <text>L-aspartate + ATP = 4-phospho-L-aspartate + ADP</text>
        <dbReference type="Rhea" id="RHEA:23776"/>
        <dbReference type="ChEBI" id="CHEBI:29991"/>
        <dbReference type="ChEBI" id="CHEBI:30616"/>
        <dbReference type="ChEBI" id="CHEBI:57535"/>
        <dbReference type="ChEBI" id="CHEBI:456216"/>
        <dbReference type="EC" id="2.7.2.4"/>
    </reaction>
</comment>
<dbReference type="EC" id="2.7.2.4" evidence="6"/>
<dbReference type="InterPro" id="IPR036393">
    <property type="entry name" value="AceGlu_kinase-like_sf"/>
</dbReference>
<evidence type="ECO:0000256" key="4">
    <source>
        <dbReference type="ARBA" id="ARBA00022777"/>
    </source>
</evidence>
<keyword evidence="4 6" id="KW-0418">Kinase</keyword>
<dbReference type="UniPathway" id="UPA00050">
    <property type="reaction ID" value="UER00461"/>
</dbReference>
<dbReference type="GO" id="GO:0009090">
    <property type="term" value="P:homoserine biosynthetic process"/>
    <property type="evidence" value="ECO:0007669"/>
    <property type="project" value="TreeGrafter"/>
</dbReference>
<evidence type="ECO:0000256" key="5">
    <source>
        <dbReference type="ARBA" id="ARBA00022840"/>
    </source>
</evidence>
<evidence type="ECO:0000256" key="7">
    <source>
        <dbReference type="RuleBase" id="RU004249"/>
    </source>
</evidence>